<evidence type="ECO:0008006" key="10">
    <source>
        <dbReference type="Google" id="ProtNLM"/>
    </source>
</evidence>
<evidence type="ECO:0000256" key="1">
    <source>
        <dbReference type="ARBA" id="ARBA00004651"/>
    </source>
</evidence>
<feature type="transmembrane region" description="Helical" evidence="7">
    <location>
        <begin position="219"/>
        <end position="240"/>
    </location>
</feature>
<dbReference type="Proteomes" id="UP000217881">
    <property type="component" value="Unassembled WGS sequence"/>
</dbReference>
<dbReference type="InterPro" id="IPR022791">
    <property type="entry name" value="L-PG_synthase/AglD"/>
</dbReference>
<evidence type="ECO:0000256" key="5">
    <source>
        <dbReference type="ARBA" id="ARBA00023136"/>
    </source>
</evidence>
<comment type="subcellular location">
    <subcellularLocation>
        <location evidence="1">Cell membrane</location>
        <topology evidence="1">Multi-pass membrane protein</topology>
    </subcellularLocation>
</comment>
<feature type="transmembrane region" description="Helical" evidence="7">
    <location>
        <begin position="246"/>
        <end position="265"/>
    </location>
</feature>
<proteinExistence type="predicted"/>
<comment type="caution">
    <text evidence="8">The sequence shown here is derived from an EMBL/GenBank/DDBJ whole genome shotgun (WGS) entry which is preliminary data.</text>
</comment>
<evidence type="ECO:0000256" key="3">
    <source>
        <dbReference type="ARBA" id="ARBA00022692"/>
    </source>
</evidence>
<dbReference type="GO" id="GO:0005886">
    <property type="term" value="C:plasma membrane"/>
    <property type="evidence" value="ECO:0007669"/>
    <property type="project" value="UniProtKB-SubCell"/>
</dbReference>
<keyword evidence="3 7" id="KW-0812">Transmembrane</keyword>
<feature type="transmembrane region" description="Helical" evidence="7">
    <location>
        <begin position="88"/>
        <end position="109"/>
    </location>
</feature>
<feature type="transmembrane region" description="Helical" evidence="7">
    <location>
        <begin position="272"/>
        <end position="289"/>
    </location>
</feature>
<dbReference type="Pfam" id="PF03706">
    <property type="entry name" value="LPG_synthase_TM"/>
    <property type="match status" value="1"/>
</dbReference>
<dbReference type="AlphaFoldDB" id="A0A2A3ZNM9"/>
<feature type="transmembrane region" description="Helical" evidence="7">
    <location>
        <begin position="54"/>
        <end position="76"/>
    </location>
</feature>
<organism evidence="8 9">
    <name type="scientific">Brevibacterium aurantiacum</name>
    <dbReference type="NCBI Taxonomy" id="273384"/>
    <lineage>
        <taxon>Bacteria</taxon>
        <taxon>Bacillati</taxon>
        <taxon>Actinomycetota</taxon>
        <taxon>Actinomycetes</taxon>
        <taxon>Micrococcales</taxon>
        <taxon>Brevibacteriaceae</taxon>
        <taxon>Brevibacterium</taxon>
    </lineage>
</organism>
<evidence type="ECO:0000256" key="7">
    <source>
        <dbReference type="SAM" id="Phobius"/>
    </source>
</evidence>
<dbReference type="PANTHER" id="PTHR40277:SF1">
    <property type="entry name" value="BLL5419 PROTEIN"/>
    <property type="match status" value="1"/>
</dbReference>
<dbReference type="PANTHER" id="PTHR40277">
    <property type="entry name" value="BLL5419 PROTEIN"/>
    <property type="match status" value="1"/>
</dbReference>
<evidence type="ECO:0000256" key="6">
    <source>
        <dbReference type="SAM" id="MobiDB-lite"/>
    </source>
</evidence>
<accession>A0A2A3ZNM9</accession>
<feature type="transmembrane region" description="Helical" evidence="7">
    <location>
        <begin position="165"/>
        <end position="184"/>
    </location>
</feature>
<reference evidence="8 9" key="1">
    <citation type="journal article" date="2017" name="Elife">
        <title>Extensive horizontal gene transfer in cheese-associated bacteria.</title>
        <authorList>
            <person name="Bonham K.S."/>
            <person name="Wolfe B.E."/>
            <person name="Dutton R.J."/>
        </authorList>
    </citation>
    <scope>NUCLEOTIDE SEQUENCE [LARGE SCALE GENOMIC DNA]</scope>
    <source>
        <strain evidence="8 9">738_8</strain>
    </source>
</reference>
<feature type="compositionally biased region" description="Basic residues" evidence="6">
    <location>
        <begin position="11"/>
        <end position="27"/>
    </location>
</feature>
<dbReference type="EMBL" id="NRHA01000014">
    <property type="protein sequence ID" value="PCC53144.1"/>
    <property type="molecule type" value="Genomic_DNA"/>
</dbReference>
<evidence type="ECO:0000313" key="8">
    <source>
        <dbReference type="EMBL" id="PCC53144.1"/>
    </source>
</evidence>
<keyword evidence="2" id="KW-1003">Cell membrane</keyword>
<feature type="region of interest" description="Disordered" evidence="6">
    <location>
        <begin position="1"/>
        <end position="40"/>
    </location>
</feature>
<protein>
    <recommendedName>
        <fullName evidence="10">Flippase-like domain-containing protein</fullName>
    </recommendedName>
</protein>
<gene>
    <name evidence="8" type="ORF">CIK59_13525</name>
</gene>
<keyword evidence="4 7" id="KW-1133">Transmembrane helix</keyword>
<evidence type="ECO:0000256" key="4">
    <source>
        <dbReference type="ARBA" id="ARBA00022989"/>
    </source>
</evidence>
<feature type="transmembrane region" description="Helical" evidence="7">
    <location>
        <begin position="295"/>
        <end position="315"/>
    </location>
</feature>
<keyword evidence="5 7" id="KW-0472">Membrane</keyword>
<sequence>MAGRPVGPVWAHRRRRPHRCAHRRHGPTRHEDSSARHEERRTEAMRRLWVRRALMLLITIGLLVLTVRIVGVQALLEGGQVVTPMTVLAALVLGLLATTAQAMRFSLLLKQTGTQVTRRRALADCYSAGLLNTLLPGGLSGDLARVAAYRNTGPRRWLSPLTVVGAERLSATTLLFITATLALIPVAPAFAWIAAAVAVVTGVLSIVGMRGMRAATIGLVWLMAAVTIGSFLALYLIAMLALGGPVIPALAVVGLAAMSIPLGVGGWGVREVSVSILAGSLASSVEWAVTTSAGYGLLAAISTLPGAITLMLRLWRRHQESDQHSPSTRRSPTC</sequence>
<evidence type="ECO:0000256" key="2">
    <source>
        <dbReference type="ARBA" id="ARBA00022475"/>
    </source>
</evidence>
<feature type="transmembrane region" description="Helical" evidence="7">
    <location>
        <begin position="190"/>
        <end position="207"/>
    </location>
</feature>
<name>A0A2A3ZNM9_BREAU</name>
<evidence type="ECO:0000313" key="9">
    <source>
        <dbReference type="Proteomes" id="UP000217881"/>
    </source>
</evidence>
<feature type="compositionally biased region" description="Basic and acidic residues" evidence="6">
    <location>
        <begin position="28"/>
        <end position="40"/>
    </location>
</feature>